<feature type="compositionally biased region" description="Basic and acidic residues" evidence="4">
    <location>
        <begin position="11"/>
        <end position="24"/>
    </location>
</feature>
<evidence type="ECO:0000313" key="6">
    <source>
        <dbReference type="EMBL" id="WDE01401.1"/>
    </source>
</evidence>
<protein>
    <submittedName>
        <fullName evidence="6">HlyD family efflux transporter periplasmic adaptor subunit</fullName>
    </submittedName>
</protein>
<feature type="domain" description="CusB-like beta-barrel" evidence="5">
    <location>
        <begin position="553"/>
        <end position="623"/>
    </location>
</feature>
<feature type="compositionally biased region" description="Polar residues" evidence="4">
    <location>
        <begin position="42"/>
        <end position="56"/>
    </location>
</feature>
<name>A0AAE9YUL2_9GAMM</name>
<evidence type="ECO:0000256" key="3">
    <source>
        <dbReference type="SAM" id="Coils"/>
    </source>
</evidence>
<dbReference type="GO" id="GO:0030313">
    <property type="term" value="C:cell envelope"/>
    <property type="evidence" value="ECO:0007669"/>
    <property type="project" value="UniProtKB-SubCell"/>
</dbReference>
<dbReference type="KEGG" id="tact:SG35_012670"/>
<dbReference type="PANTHER" id="PTHR32347">
    <property type="entry name" value="EFFLUX SYSTEM COMPONENT YKNX-RELATED"/>
    <property type="match status" value="1"/>
</dbReference>
<keyword evidence="7" id="KW-1185">Reference proteome</keyword>
<gene>
    <name evidence="6" type="ORF">SG35_012670</name>
</gene>
<dbReference type="EMBL" id="CP059735">
    <property type="protein sequence ID" value="WDE01401.1"/>
    <property type="molecule type" value="Genomic_DNA"/>
</dbReference>
<evidence type="ECO:0000256" key="4">
    <source>
        <dbReference type="SAM" id="MobiDB-lite"/>
    </source>
</evidence>
<dbReference type="Proteomes" id="UP000032568">
    <property type="component" value="Chromosome"/>
</dbReference>
<keyword evidence="2 3" id="KW-0175">Coiled coil</keyword>
<dbReference type="InterPro" id="IPR058792">
    <property type="entry name" value="Beta-barrel_RND_2"/>
</dbReference>
<reference evidence="6 7" key="2">
    <citation type="journal article" date="2022" name="Mar. Drugs">
        <title>Bioassay-Guided Fractionation Leads to the Detection of Cholic Acid Generated by the Rare Thalassomonas sp.</title>
        <authorList>
            <person name="Pheiffer F."/>
            <person name="Schneider Y.K."/>
            <person name="Hansen E.H."/>
            <person name="Andersen J.H."/>
            <person name="Isaksson J."/>
            <person name="Busche T."/>
            <person name="R C."/>
            <person name="Kalinowski J."/>
            <person name="Zyl L.V."/>
            <person name="Trindade M."/>
        </authorList>
    </citation>
    <scope>NUCLEOTIDE SEQUENCE [LARGE SCALE GENOMIC DNA]</scope>
    <source>
        <strain evidence="6 7">A5K-106</strain>
    </source>
</reference>
<feature type="compositionally biased region" description="Low complexity" evidence="4">
    <location>
        <begin position="27"/>
        <end position="41"/>
    </location>
</feature>
<feature type="coiled-coil region" evidence="3">
    <location>
        <begin position="456"/>
        <end position="483"/>
    </location>
</feature>
<dbReference type="Gene3D" id="2.40.50.100">
    <property type="match status" value="1"/>
</dbReference>
<dbReference type="InterPro" id="IPR050465">
    <property type="entry name" value="UPF0194_transport"/>
</dbReference>
<dbReference type="RefSeq" id="WP_044833544.1">
    <property type="nucleotide sequence ID" value="NZ_CP059735.1"/>
</dbReference>
<evidence type="ECO:0000256" key="1">
    <source>
        <dbReference type="ARBA" id="ARBA00004196"/>
    </source>
</evidence>
<dbReference type="Gene3D" id="2.40.30.170">
    <property type="match status" value="1"/>
</dbReference>
<evidence type="ECO:0000256" key="2">
    <source>
        <dbReference type="ARBA" id="ARBA00023054"/>
    </source>
</evidence>
<comment type="subcellular location">
    <subcellularLocation>
        <location evidence="1">Cell envelope</location>
    </subcellularLocation>
</comment>
<evidence type="ECO:0000313" key="7">
    <source>
        <dbReference type="Proteomes" id="UP000032568"/>
    </source>
</evidence>
<proteinExistence type="predicted"/>
<dbReference type="SUPFAM" id="SSF111369">
    <property type="entry name" value="HlyD-like secretion proteins"/>
    <property type="match status" value="1"/>
</dbReference>
<sequence>METTSPLVKTPTEDDVKDPDKESGAFEAVSPPESEPLASESTQDTTSGAVPFSASVTGPDNSLSELQTLALNWLNWQASMVSGVLCGGIFLPAKTSKQGLELLAQYPQSGANRVLLEQAACLSLASGKSSIRFNQEYSSNQGQTCDLLACPLMVDEKPSVIVALAISPRSKPQCHAVMQLLEWGMLWLESLLRQEVASRREQSAIILKLLYAVLGHGSVKAAALEAANVLSTELACQRVSIGLCYGLSARLVALSHIAHFERERDFIREIEAVMNEAIDQGKPLAYREGAASSSAVMQAHARLAKQQGNKAVYTQGLTGQSGYIGAISCELGNNTELSKEKLALYETVSRLLGPIFELKMKHEASWLKKTLAALRFSVGRVLGLSYLKVKIVLLSAIVALAGLSELPGTFEVKASATLQGKVRQLLVAPQDGFIKKGMVSAGDLVEQGKLLATLDDNRLQLERQKWQSEFNKLKKQYQQAFSERERAQLGILQARLDQVSAEMQLVDEQIARTRLKAPFDGIVLSGDLDQAQGSPVTRGQVLFEVTPLNHYRVVLEVDEHDIARLQSGQTGTLIMTALPDTRFNITLEKVIPVAISSDGYNYFRVQAQLEQPSSLLRPGMRGVAKITIAQRELLWIWTHELKERLSLWLWSLGVSG</sequence>
<dbReference type="Pfam" id="PF25954">
    <property type="entry name" value="Beta-barrel_RND_2"/>
    <property type="match status" value="1"/>
</dbReference>
<evidence type="ECO:0000259" key="5">
    <source>
        <dbReference type="Pfam" id="PF25954"/>
    </source>
</evidence>
<feature type="region of interest" description="Disordered" evidence="4">
    <location>
        <begin position="1"/>
        <end position="56"/>
    </location>
</feature>
<organism evidence="6 7">
    <name type="scientific">Thalassomonas actiniarum</name>
    <dbReference type="NCBI Taxonomy" id="485447"/>
    <lineage>
        <taxon>Bacteria</taxon>
        <taxon>Pseudomonadati</taxon>
        <taxon>Pseudomonadota</taxon>
        <taxon>Gammaproteobacteria</taxon>
        <taxon>Alteromonadales</taxon>
        <taxon>Colwelliaceae</taxon>
        <taxon>Thalassomonas</taxon>
    </lineage>
</organism>
<accession>A0AAE9YUL2</accession>
<reference evidence="6 7" key="1">
    <citation type="journal article" date="2015" name="Genome Announc.">
        <title>Draft Genome Sequences of Marine Isolates of Thalassomonas viridans and Thalassomonas actiniarum.</title>
        <authorList>
            <person name="Olonade I."/>
            <person name="van Zyl L.J."/>
            <person name="Trindade M."/>
        </authorList>
    </citation>
    <scope>NUCLEOTIDE SEQUENCE [LARGE SCALE GENOMIC DNA]</scope>
    <source>
        <strain evidence="6 7">A5K-106</strain>
    </source>
</reference>
<dbReference type="AlphaFoldDB" id="A0AAE9YUL2"/>